<evidence type="ECO:0000313" key="2">
    <source>
        <dbReference type="Proteomes" id="UP001150603"/>
    </source>
</evidence>
<dbReference type="Proteomes" id="UP001150603">
    <property type="component" value="Unassembled WGS sequence"/>
</dbReference>
<reference evidence="1" key="1">
    <citation type="submission" date="2022-07" db="EMBL/GenBank/DDBJ databases">
        <title>Phylogenomic reconstructions and comparative analyses of Kickxellomycotina fungi.</title>
        <authorList>
            <person name="Reynolds N.K."/>
            <person name="Stajich J.E."/>
            <person name="Barry K."/>
            <person name="Grigoriev I.V."/>
            <person name="Crous P."/>
            <person name="Smith M.E."/>
        </authorList>
    </citation>
    <scope>NUCLEOTIDE SEQUENCE</scope>
    <source>
        <strain evidence="1">NRRL 5244</strain>
    </source>
</reference>
<name>A0ACC1J8E8_9FUNG</name>
<protein>
    <submittedName>
        <fullName evidence="1">Uncharacterized protein</fullName>
    </submittedName>
</protein>
<evidence type="ECO:0000313" key="1">
    <source>
        <dbReference type="EMBL" id="KAJ1941770.1"/>
    </source>
</evidence>
<accession>A0ACC1J8E8</accession>
<proteinExistence type="predicted"/>
<keyword evidence="2" id="KW-1185">Reference proteome</keyword>
<gene>
    <name evidence="1" type="ORF">FBU59_003402</name>
</gene>
<comment type="caution">
    <text evidence="1">The sequence shown here is derived from an EMBL/GenBank/DDBJ whole genome shotgun (WGS) entry which is preliminary data.</text>
</comment>
<sequence length="408" mass="45410">MSSPLIDRAPPQKIPLIATDWSYTNEGNENIVFTYTGNDTSLCGWLLRLTKTTVGKHTSVPEPQQITQKQDSLMYTSQVIGDLVGSEYILPQRLVSVTEEFVGELNKQTGGQRPDQRMHKQIDLGQRVAMLTCNMLSSGMVTVEVKPKWGYLPGALAEISGQTQVKLTTCRYCMHQRLKHSECISGFCPLDLYSNDKHRVVYAIECLVKSPQNNLRVFLDGQPVEISSGGGAKQGIANWDEIGETVAEILVQEKLLARLKKLQRNLDRFDIEGLVPRYERALAEGKISGRQPEIGDWLGAERRFTARSNADADTESDKQAVLEFLLATTLKDISVLIQLPSSGMAAEDANGSDLPWKTVAVAGRRTQFRMAIIDADPKKLSKIPDYLAKDQEIVLNYLQVPDGKRCVE</sequence>
<dbReference type="EMBL" id="JANBPW010002164">
    <property type="protein sequence ID" value="KAJ1941770.1"/>
    <property type="molecule type" value="Genomic_DNA"/>
</dbReference>
<organism evidence="1 2">
    <name type="scientific">Linderina macrospora</name>
    <dbReference type="NCBI Taxonomy" id="4868"/>
    <lineage>
        <taxon>Eukaryota</taxon>
        <taxon>Fungi</taxon>
        <taxon>Fungi incertae sedis</taxon>
        <taxon>Zoopagomycota</taxon>
        <taxon>Kickxellomycotina</taxon>
        <taxon>Kickxellomycetes</taxon>
        <taxon>Kickxellales</taxon>
        <taxon>Kickxellaceae</taxon>
        <taxon>Linderina</taxon>
    </lineage>
</organism>